<comment type="catalytic activity">
    <reaction evidence="1">
        <text>ATP + H2O = ADP + phosphate + H(+)</text>
        <dbReference type="Rhea" id="RHEA:13065"/>
        <dbReference type="ChEBI" id="CHEBI:15377"/>
        <dbReference type="ChEBI" id="CHEBI:15378"/>
        <dbReference type="ChEBI" id="CHEBI:30616"/>
        <dbReference type="ChEBI" id="CHEBI:43474"/>
        <dbReference type="ChEBI" id="CHEBI:456216"/>
        <dbReference type="EC" id="5.6.2.3"/>
    </reaction>
</comment>
<comment type="cofactor">
    <cofactor evidence="1">
        <name>Mg(2+)</name>
        <dbReference type="ChEBI" id="CHEBI:18420"/>
    </cofactor>
</comment>
<proteinExistence type="inferred from homology"/>
<keyword evidence="4" id="KW-1185">Reference proteome</keyword>
<dbReference type="Proteomes" id="UP000243515">
    <property type="component" value="Unassembled WGS sequence"/>
</dbReference>
<dbReference type="PANTHER" id="PTHR47642">
    <property type="entry name" value="ATP-DEPENDENT DNA HELICASE"/>
    <property type="match status" value="1"/>
</dbReference>
<evidence type="ECO:0000313" key="4">
    <source>
        <dbReference type="Proteomes" id="UP000243515"/>
    </source>
</evidence>
<keyword evidence="1" id="KW-0227">DNA damage</keyword>
<evidence type="ECO:0000256" key="1">
    <source>
        <dbReference type="RuleBase" id="RU363044"/>
    </source>
</evidence>
<dbReference type="GO" id="GO:0006310">
    <property type="term" value="P:DNA recombination"/>
    <property type="evidence" value="ECO:0007669"/>
    <property type="project" value="UniProtKB-KW"/>
</dbReference>
<dbReference type="OrthoDB" id="4369146at2759"/>
<dbReference type="EMBL" id="NPHW01004149">
    <property type="protein sequence ID" value="OXV08373.1"/>
    <property type="molecule type" value="Genomic_DNA"/>
</dbReference>
<comment type="caution">
    <text evidence="3">The sequence shown here is derived from an EMBL/GenBank/DDBJ whole genome shotgun (WGS) entry which is preliminary data.</text>
</comment>
<dbReference type="GO" id="GO:0016887">
    <property type="term" value="F:ATP hydrolysis activity"/>
    <property type="evidence" value="ECO:0007669"/>
    <property type="project" value="RHEA"/>
</dbReference>
<dbReference type="PANTHER" id="PTHR47642:SF6">
    <property type="entry name" value="ATP-DEPENDENT DNA HELICASE"/>
    <property type="match status" value="1"/>
</dbReference>
<dbReference type="EC" id="5.6.2.3" evidence="1"/>
<dbReference type="InterPro" id="IPR051055">
    <property type="entry name" value="PIF1_helicase"/>
</dbReference>
<name>A0A232LW41_9EURO</name>
<dbReference type="GO" id="GO:0005524">
    <property type="term" value="F:ATP binding"/>
    <property type="evidence" value="ECO:0007669"/>
    <property type="project" value="UniProtKB-KW"/>
</dbReference>
<keyword evidence="1" id="KW-0233">DNA recombination</keyword>
<dbReference type="GO" id="GO:0006281">
    <property type="term" value="P:DNA repair"/>
    <property type="evidence" value="ECO:0007669"/>
    <property type="project" value="UniProtKB-KW"/>
</dbReference>
<dbReference type="SUPFAM" id="SSF52540">
    <property type="entry name" value="P-loop containing nucleoside triphosphate hydrolases"/>
    <property type="match status" value="2"/>
</dbReference>
<dbReference type="AlphaFoldDB" id="A0A232LW41"/>
<accession>A0A232LW41</accession>
<dbReference type="InterPro" id="IPR010285">
    <property type="entry name" value="DNA_helicase_pif1-like_DEAD"/>
</dbReference>
<protein>
    <recommendedName>
        <fullName evidence="1">ATP-dependent DNA helicase</fullName>
        <ecNumber evidence="1">5.6.2.3</ecNumber>
    </recommendedName>
</protein>
<evidence type="ECO:0000313" key="3">
    <source>
        <dbReference type="EMBL" id="OXV08373.1"/>
    </source>
</evidence>
<feature type="domain" description="DNA helicase Pif1-like DEAD-box helicase" evidence="2">
    <location>
        <begin position="20"/>
        <end position="249"/>
    </location>
</feature>
<keyword evidence="1" id="KW-0547">Nucleotide-binding</keyword>
<reference evidence="3 4" key="1">
    <citation type="journal article" date="2015" name="Environ. Microbiol.">
        <title>Metagenome sequence of Elaphomyces granulatus from sporocarp tissue reveals Ascomycota ectomycorrhizal fingerprints of genome expansion and a Proteobacteria-rich microbiome.</title>
        <authorList>
            <person name="Quandt C.A."/>
            <person name="Kohler A."/>
            <person name="Hesse C.N."/>
            <person name="Sharpton T.J."/>
            <person name="Martin F."/>
            <person name="Spatafora J.W."/>
        </authorList>
    </citation>
    <scope>NUCLEOTIDE SEQUENCE [LARGE SCALE GENOMIC DNA]</scope>
    <source>
        <strain evidence="3 4">OSC145934</strain>
    </source>
</reference>
<gene>
    <name evidence="3" type="ORF">Egran_03865</name>
</gene>
<dbReference type="Pfam" id="PF05970">
    <property type="entry name" value="PIF1"/>
    <property type="match status" value="1"/>
</dbReference>
<dbReference type="InterPro" id="IPR027417">
    <property type="entry name" value="P-loop_NTPase"/>
</dbReference>
<keyword evidence="1" id="KW-0378">Hydrolase</keyword>
<dbReference type="GO" id="GO:0043139">
    <property type="term" value="F:5'-3' DNA helicase activity"/>
    <property type="evidence" value="ECO:0007669"/>
    <property type="project" value="UniProtKB-EC"/>
</dbReference>
<evidence type="ECO:0000259" key="2">
    <source>
        <dbReference type="Pfam" id="PF05970"/>
    </source>
</evidence>
<dbReference type="GO" id="GO:0000723">
    <property type="term" value="P:telomere maintenance"/>
    <property type="evidence" value="ECO:0007669"/>
    <property type="project" value="InterPro"/>
</dbReference>
<keyword evidence="1" id="KW-0067">ATP-binding</keyword>
<comment type="similarity">
    <text evidence="1">Belongs to the helicase family.</text>
</comment>
<sequence length="299" mass="33478">MKTDFPADITARSLASPEGLERKQRQLFDLIIGHYRNVLAGENPSQLFINLDGKAGTGKSHVIMLISATLDEMAQSAGINKSPVVRAAPTGVAAYGISGCTLHSMFHLLPVGRGNAVDLNTENLHALQANFRGVRYLIIDEKSMIGLKQLHWINDRCQQIFPATSPDDVLPFGGLNVVLAGDFYQLPPVAQRALFDTRPLQNLEEIHGRSLYRSFATTIELDVVRRQEGTDQRAEAFREALEHLREDEITHQGWRLLCFRVQSVVPQEIPMFNDAIHIYARKHRSRNSITTVCETLDNL</sequence>
<dbReference type="Gene3D" id="3.40.50.300">
    <property type="entry name" value="P-loop containing nucleotide triphosphate hydrolases"/>
    <property type="match status" value="1"/>
</dbReference>
<keyword evidence="1" id="KW-0347">Helicase</keyword>
<organism evidence="3 4">
    <name type="scientific">Elaphomyces granulatus</name>
    <dbReference type="NCBI Taxonomy" id="519963"/>
    <lineage>
        <taxon>Eukaryota</taxon>
        <taxon>Fungi</taxon>
        <taxon>Dikarya</taxon>
        <taxon>Ascomycota</taxon>
        <taxon>Pezizomycotina</taxon>
        <taxon>Eurotiomycetes</taxon>
        <taxon>Eurotiomycetidae</taxon>
        <taxon>Eurotiales</taxon>
        <taxon>Elaphomycetaceae</taxon>
        <taxon>Elaphomyces</taxon>
    </lineage>
</organism>
<keyword evidence="1" id="KW-0234">DNA repair</keyword>